<dbReference type="AlphaFoldDB" id="A0AAE3GV71"/>
<sequence>MATCSQPQLNQILYEQDFYLWIQTTAQLLKERRFEEVEWSNLIEEIESMGRSEKKELKSRLIVLIEHLLKLIYWESEKAYNAKGWRNTIVEQKTEIELALEDSPSLRPLLSSLFLDCYQKARSNALQKYKLPPDFFPAKPPFTLEDVLNPEYLPE</sequence>
<comment type="caution">
    <text evidence="1">The sequence shown here is derived from an EMBL/GenBank/DDBJ whole genome shotgun (WGS) entry which is preliminary data.</text>
</comment>
<dbReference type="Gene3D" id="1.20.1220.20">
    <property type="entry name" value="Uncharcterised protein PF01724"/>
    <property type="match status" value="1"/>
</dbReference>
<organism evidence="1 2">
    <name type="scientific">Limnofasciculus baicalensis BBK-W-15</name>
    <dbReference type="NCBI Taxonomy" id="2699891"/>
    <lineage>
        <taxon>Bacteria</taxon>
        <taxon>Bacillati</taxon>
        <taxon>Cyanobacteriota</taxon>
        <taxon>Cyanophyceae</taxon>
        <taxon>Coleofasciculales</taxon>
        <taxon>Coleofasciculaceae</taxon>
        <taxon>Limnofasciculus</taxon>
        <taxon>Limnofasciculus baicalensis</taxon>
    </lineage>
</organism>
<proteinExistence type="predicted"/>
<dbReference type="RefSeq" id="WP_254014020.1">
    <property type="nucleotide sequence ID" value="NZ_JAMZMM010000306.1"/>
</dbReference>
<dbReference type="Proteomes" id="UP001204953">
    <property type="component" value="Unassembled WGS sequence"/>
</dbReference>
<name>A0AAE3GV71_9CYAN</name>
<dbReference type="PANTHER" id="PTHR34235">
    <property type="entry name" value="SLR1203 PROTEIN-RELATED"/>
    <property type="match status" value="1"/>
</dbReference>
<evidence type="ECO:0000313" key="1">
    <source>
        <dbReference type="EMBL" id="MCP2731276.1"/>
    </source>
</evidence>
<keyword evidence="2" id="KW-1185">Reference proteome</keyword>
<reference evidence="1" key="1">
    <citation type="submission" date="2022-06" db="EMBL/GenBank/DDBJ databases">
        <title>New cyanobacteria of genus Symplocastrum in benthos of Lake Baikal.</title>
        <authorList>
            <person name="Sorokovikova E."/>
            <person name="Tikhonova I."/>
            <person name="Krasnopeev A."/>
            <person name="Evseev P."/>
            <person name="Gladkikh A."/>
            <person name="Belykh O."/>
        </authorList>
    </citation>
    <scope>NUCLEOTIDE SEQUENCE</scope>
    <source>
        <strain evidence="1">BBK-W-15</strain>
    </source>
</reference>
<gene>
    <name evidence="1" type="ORF">NJ959_22895</name>
</gene>
<dbReference type="Pfam" id="PF01724">
    <property type="entry name" value="DUF29"/>
    <property type="match status" value="1"/>
</dbReference>
<accession>A0AAE3GV71</accession>
<protein>
    <submittedName>
        <fullName evidence="1">DUF29 domain-containing protein</fullName>
    </submittedName>
</protein>
<evidence type="ECO:0000313" key="2">
    <source>
        <dbReference type="Proteomes" id="UP001204953"/>
    </source>
</evidence>
<dbReference type="InterPro" id="IPR002636">
    <property type="entry name" value="DUF29"/>
</dbReference>
<dbReference type="EMBL" id="JAMZMM010000306">
    <property type="protein sequence ID" value="MCP2731276.1"/>
    <property type="molecule type" value="Genomic_DNA"/>
</dbReference>